<dbReference type="GO" id="GO:0016301">
    <property type="term" value="F:kinase activity"/>
    <property type="evidence" value="ECO:0007669"/>
    <property type="project" value="UniProtKB-KW"/>
</dbReference>
<dbReference type="Proteomes" id="UP000321361">
    <property type="component" value="Unassembled WGS sequence"/>
</dbReference>
<evidence type="ECO:0000256" key="3">
    <source>
        <dbReference type="ARBA" id="ARBA00022777"/>
    </source>
</evidence>
<evidence type="ECO:0000256" key="1">
    <source>
        <dbReference type="ARBA" id="ARBA00010688"/>
    </source>
</evidence>
<evidence type="ECO:0000313" key="5">
    <source>
        <dbReference type="EMBL" id="GEK37554.1"/>
    </source>
</evidence>
<keyword evidence="2" id="KW-0808">Transferase</keyword>
<dbReference type="AlphaFoldDB" id="A0A510WEF6"/>
<dbReference type="Pfam" id="PF00294">
    <property type="entry name" value="PfkB"/>
    <property type="match status" value="1"/>
</dbReference>
<evidence type="ECO:0000259" key="4">
    <source>
        <dbReference type="Pfam" id="PF00294"/>
    </source>
</evidence>
<evidence type="ECO:0000256" key="2">
    <source>
        <dbReference type="ARBA" id="ARBA00022679"/>
    </source>
</evidence>
<dbReference type="InterPro" id="IPR052700">
    <property type="entry name" value="Carb_kinase_PfkB-like"/>
</dbReference>
<dbReference type="EMBL" id="BJUG01000009">
    <property type="protein sequence ID" value="GEK37554.1"/>
    <property type="molecule type" value="Genomic_DNA"/>
</dbReference>
<keyword evidence="3 5" id="KW-0418">Kinase</keyword>
<evidence type="ECO:0000313" key="6">
    <source>
        <dbReference type="Proteomes" id="UP000321361"/>
    </source>
</evidence>
<dbReference type="InterPro" id="IPR029056">
    <property type="entry name" value="Ribokinase-like"/>
</dbReference>
<dbReference type="InterPro" id="IPR011611">
    <property type="entry name" value="PfkB_dom"/>
</dbReference>
<protein>
    <submittedName>
        <fullName evidence="5">Carbohydrate kinase</fullName>
    </submittedName>
</protein>
<dbReference type="Gene3D" id="3.40.1190.20">
    <property type="match status" value="1"/>
</dbReference>
<gene>
    <name evidence="5" type="ORF">ETH01_18410</name>
</gene>
<name>A0A510WEF6_ENTTH</name>
<dbReference type="CDD" id="cd01166">
    <property type="entry name" value="KdgK"/>
    <property type="match status" value="1"/>
</dbReference>
<comment type="similarity">
    <text evidence="1">Belongs to the carbohydrate kinase PfkB family.</text>
</comment>
<accession>A0A510WEF6</accession>
<proteinExistence type="inferred from homology"/>
<sequence>MKKMKIGAYGEVMLRLTPPEHLQLEQTHTLRMAYTGTGVNLVGNLAHFEIESYLLTALPDNRLGKAALANLKSLGIQTAYIVQQHQHIGTYFAEMGFGARPTEVTYQNRKSSSFSLSPIEAYDVKQFIEQVDMLHICGISLSLTEITAQTAITLAKEAHAAGKIVCFDFNFRPSLNQEPGKKEQMKQRYEEILPYCTIVFGSTRDLVELMQWKTEVSVSENETAFIQSFLAHYDITWFAGTKRQVINHEKFLSGYLITPTDAFEIPKQRLEVLDRIGAGDAYAAGILLGFAEGWSLEETVAFAIANARLAHAIQGDVPLTTRKQVKQLLEHPDTDLIR</sequence>
<feature type="domain" description="Carbohydrate kinase PfkB" evidence="4">
    <location>
        <begin position="6"/>
        <end position="310"/>
    </location>
</feature>
<organism evidence="5 6">
    <name type="scientific">Enterococcus thailandicus</name>
    <dbReference type="NCBI Taxonomy" id="417368"/>
    <lineage>
        <taxon>Bacteria</taxon>
        <taxon>Bacillati</taxon>
        <taxon>Bacillota</taxon>
        <taxon>Bacilli</taxon>
        <taxon>Lactobacillales</taxon>
        <taxon>Enterococcaceae</taxon>
        <taxon>Enterococcus</taxon>
    </lineage>
</organism>
<dbReference type="SUPFAM" id="SSF53613">
    <property type="entry name" value="Ribokinase-like"/>
    <property type="match status" value="1"/>
</dbReference>
<reference evidence="5 6" key="1">
    <citation type="submission" date="2019-07" db="EMBL/GenBank/DDBJ databases">
        <title>Whole genome shotgun sequence of Enterococcus thailandicus NBRC 101867.</title>
        <authorList>
            <person name="Hosoyama A."/>
            <person name="Uohara A."/>
            <person name="Ohji S."/>
            <person name="Ichikawa N."/>
        </authorList>
    </citation>
    <scope>NUCLEOTIDE SEQUENCE [LARGE SCALE GENOMIC DNA]</scope>
    <source>
        <strain evidence="5 6">NBRC 101867</strain>
    </source>
</reference>
<comment type="caution">
    <text evidence="5">The sequence shown here is derived from an EMBL/GenBank/DDBJ whole genome shotgun (WGS) entry which is preliminary data.</text>
</comment>
<dbReference type="PANTHER" id="PTHR43320">
    <property type="entry name" value="SUGAR KINASE"/>
    <property type="match status" value="1"/>
</dbReference>
<dbReference type="PANTHER" id="PTHR43320:SF2">
    <property type="entry name" value="2-DEHYDRO-3-DEOXYGLUCONOKINASE_2-DEHYDRO-3-DEOXYGALACTONOKINASE"/>
    <property type="match status" value="1"/>
</dbReference>